<dbReference type="WBParaSite" id="Csp11.Scaffold630.g20733.t1">
    <property type="protein sequence ID" value="Csp11.Scaffold630.g20733.t1"/>
    <property type="gene ID" value="Csp11.Scaffold630.g20733"/>
</dbReference>
<accession>A0A1I7UYX4</accession>
<protein>
    <submittedName>
        <fullName evidence="3">Secreted protein</fullName>
    </submittedName>
</protein>
<evidence type="ECO:0000313" key="3">
    <source>
        <dbReference type="WBParaSite" id="Csp11.Scaffold630.g20733.t1"/>
    </source>
</evidence>
<evidence type="ECO:0000256" key="1">
    <source>
        <dbReference type="SAM" id="Phobius"/>
    </source>
</evidence>
<feature type="transmembrane region" description="Helical" evidence="1">
    <location>
        <begin position="56"/>
        <end position="78"/>
    </location>
</feature>
<reference evidence="3" key="1">
    <citation type="submission" date="2016-11" db="UniProtKB">
        <authorList>
            <consortium name="WormBaseParasite"/>
        </authorList>
    </citation>
    <scope>IDENTIFICATION</scope>
</reference>
<keyword evidence="1" id="KW-1133">Transmembrane helix</keyword>
<sequence>MCVYMCLFYLNIIVDSQIVHKNERRQTFLTNTLRADHPPEAFRERHNKRTHHHPKLLTLPPIGCYTLCVSFSLISNIFNIRLPNP</sequence>
<evidence type="ECO:0000313" key="2">
    <source>
        <dbReference type="Proteomes" id="UP000095282"/>
    </source>
</evidence>
<name>A0A1I7UYX4_9PELO</name>
<organism evidence="2 3">
    <name type="scientific">Caenorhabditis tropicalis</name>
    <dbReference type="NCBI Taxonomy" id="1561998"/>
    <lineage>
        <taxon>Eukaryota</taxon>
        <taxon>Metazoa</taxon>
        <taxon>Ecdysozoa</taxon>
        <taxon>Nematoda</taxon>
        <taxon>Chromadorea</taxon>
        <taxon>Rhabditida</taxon>
        <taxon>Rhabditina</taxon>
        <taxon>Rhabditomorpha</taxon>
        <taxon>Rhabditoidea</taxon>
        <taxon>Rhabditidae</taxon>
        <taxon>Peloderinae</taxon>
        <taxon>Caenorhabditis</taxon>
    </lineage>
</organism>
<proteinExistence type="predicted"/>
<dbReference type="Proteomes" id="UP000095282">
    <property type="component" value="Unplaced"/>
</dbReference>
<dbReference type="AlphaFoldDB" id="A0A1I7UYX4"/>
<keyword evidence="1" id="KW-0812">Transmembrane</keyword>
<keyword evidence="2" id="KW-1185">Reference proteome</keyword>
<keyword evidence="1" id="KW-0472">Membrane</keyword>